<organism evidence="2 3">
    <name type="scientific">Aegilops tauschii subsp. strangulata</name>
    <name type="common">Goatgrass</name>
    <dbReference type="NCBI Taxonomy" id="200361"/>
    <lineage>
        <taxon>Eukaryota</taxon>
        <taxon>Viridiplantae</taxon>
        <taxon>Streptophyta</taxon>
        <taxon>Embryophyta</taxon>
        <taxon>Tracheophyta</taxon>
        <taxon>Spermatophyta</taxon>
        <taxon>Magnoliopsida</taxon>
        <taxon>Liliopsida</taxon>
        <taxon>Poales</taxon>
        <taxon>Poaceae</taxon>
        <taxon>BOP clade</taxon>
        <taxon>Pooideae</taxon>
        <taxon>Triticodae</taxon>
        <taxon>Triticeae</taxon>
        <taxon>Triticinae</taxon>
        <taxon>Aegilops</taxon>
    </lineage>
</organism>
<dbReference type="EnsemblPlants" id="AET5Gv20437900.1">
    <property type="protein sequence ID" value="AET5Gv20437900.1"/>
    <property type="gene ID" value="AET5Gv20437900"/>
</dbReference>
<evidence type="ECO:0000313" key="2">
    <source>
        <dbReference type="EnsemblPlants" id="AET5Gv20437900.1"/>
    </source>
</evidence>
<reference evidence="3" key="2">
    <citation type="journal article" date="2017" name="Nat. Plants">
        <title>The Aegilops tauschii genome reveals multiple impacts of transposons.</title>
        <authorList>
            <person name="Zhao G."/>
            <person name="Zou C."/>
            <person name="Li K."/>
            <person name="Wang K."/>
            <person name="Li T."/>
            <person name="Gao L."/>
            <person name="Zhang X."/>
            <person name="Wang H."/>
            <person name="Yang Z."/>
            <person name="Liu X."/>
            <person name="Jiang W."/>
            <person name="Mao L."/>
            <person name="Kong X."/>
            <person name="Jiao Y."/>
            <person name="Jia J."/>
        </authorList>
    </citation>
    <scope>NUCLEOTIDE SEQUENCE [LARGE SCALE GENOMIC DNA]</scope>
    <source>
        <strain evidence="3">cv. AL8/78</strain>
    </source>
</reference>
<name>A0A453KJS8_AEGTS</name>
<protein>
    <submittedName>
        <fullName evidence="2">Uncharacterized protein</fullName>
    </submittedName>
</protein>
<feature type="region of interest" description="Disordered" evidence="1">
    <location>
        <begin position="1"/>
        <end position="107"/>
    </location>
</feature>
<evidence type="ECO:0000256" key="1">
    <source>
        <dbReference type="SAM" id="MobiDB-lite"/>
    </source>
</evidence>
<sequence length="107" mass="11869">MDGNRRLRKANQTVNTSKASVVEPTKEKVASLVKEKQSTMARTQLDRLSEVSGVPQNPTRKGGSTELNLNLGLEDPDDDSDADLSPDEQRDMGSTPRSENRLKRKVF</sequence>
<dbReference type="Proteomes" id="UP000015105">
    <property type="component" value="Chromosome 5D"/>
</dbReference>
<feature type="compositionally biased region" description="Polar residues" evidence="1">
    <location>
        <begin position="10"/>
        <end position="19"/>
    </location>
</feature>
<reference evidence="2" key="3">
    <citation type="journal article" date="2017" name="Nature">
        <title>Genome sequence of the progenitor of the wheat D genome Aegilops tauschii.</title>
        <authorList>
            <person name="Luo M.C."/>
            <person name="Gu Y.Q."/>
            <person name="Puiu D."/>
            <person name="Wang H."/>
            <person name="Twardziok S.O."/>
            <person name="Deal K.R."/>
            <person name="Huo N."/>
            <person name="Zhu T."/>
            <person name="Wang L."/>
            <person name="Wang Y."/>
            <person name="McGuire P.E."/>
            <person name="Liu S."/>
            <person name="Long H."/>
            <person name="Ramasamy R.K."/>
            <person name="Rodriguez J.C."/>
            <person name="Van S.L."/>
            <person name="Yuan L."/>
            <person name="Wang Z."/>
            <person name="Xia Z."/>
            <person name="Xiao L."/>
            <person name="Anderson O.D."/>
            <person name="Ouyang S."/>
            <person name="Liang Y."/>
            <person name="Zimin A.V."/>
            <person name="Pertea G."/>
            <person name="Qi P."/>
            <person name="Bennetzen J.L."/>
            <person name="Dai X."/>
            <person name="Dawson M.W."/>
            <person name="Muller H.G."/>
            <person name="Kugler K."/>
            <person name="Rivarola-Duarte L."/>
            <person name="Spannagl M."/>
            <person name="Mayer K.F.X."/>
            <person name="Lu F.H."/>
            <person name="Bevan M.W."/>
            <person name="Leroy P."/>
            <person name="Li P."/>
            <person name="You F.M."/>
            <person name="Sun Q."/>
            <person name="Liu Z."/>
            <person name="Lyons E."/>
            <person name="Wicker T."/>
            <person name="Salzberg S.L."/>
            <person name="Devos K.M."/>
            <person name="Dvorak J."/>
        </authorList>
    </citation>
    <scope>NUCLEOTIDE SEQUENCE [LARGE SCALE GENOMIC DNA]</scope>
    <source>
        <strain evidence="2">cv. AL8/78</strain>
    </source>
</reference>
<evidence type="ECO:0000313" key="3">
    <source>
        <dbReference type="Proteomes" id="UP000015105"/>
    </source>
</evidence>
<accession>A0A453KJS8</accession>
<reference evidence="2" key="4">
    <citation type="submission" date="2019-03" db="UniProtKB">
        <authorList>
            <consortium name="EnsemblPlants"/>
        </authorList>
    </citation>
    <scope>IDENTIFICATION</scope>
</reference>
<proteinExistence type="predicted"/>
<feature type="compositionally biased region" description="Basic and acidic residues" evidence="1">
    <location>
        <begin position="24"/>
        <end position="37"/>
    </location>
</feature>
<reference evidence="2" key="5">
    <citation type="journal article" date="2021" name="G3 (Bethesda)">
        <title>Aegilops tauschii genome assembly Aet v5.0 features greater sequence contiguity and improved annotation.</title>
        <authorList>
            <person name="Wang L."/>
            <person name="Zhu T."/>
            <person name="Rodriguez J.C."/>
            <person name="Deal K.R."/>
            <person name="Dubcovsky J."/>
            <person name="McGuire P.E."/>
            <person name="Lux T."/>
            <person name="Spannagl M."/>
            <person name="Mayer K.F.X."/>
            <person name="Baldrich P."/>
            <person name="Meyers B.C."/>
            <person name="Huo N."/>
            <person name="Gu Y.Q."/>
            <person name="Zhou H."/>
            <person name="Devos K.M."/>
            <person name="Bennetzen J.L."/>
            <person name="Unver T."/>
            <person name="Budak H."/>
            <person name="Gulick P.J."/>
            <person name="Galiba G."/>
            <person name="Kalapos B."/>
            <person name="Nelson D.R."/>
            <person name="Li P."/>
            <person name="You F.M."/>
            <person name="Luo M.C."/>
            <person name="Dvorak J."/>
        </authorList>
    </citation>
    <scope>NUCLEOTIDE SEQUENCE [LARGE SCALE GENOMIC DNA]</scope>
    <source>
        <strain evidence="2">cv. AL8/78</strain>
    </source>
</reference>
<dbReference type="Gramene" id="AET5Gv20437900.1">
    <property type="protein sequence ID" value="AET5Gv20437900.1"/>
    <property type="gene ID" value="AET5Gv20437900"/>
</dbReference>
<dbReference type="AlphaFoldDB" id="A0A453KJS8"/>
<reference evidence="3" key="1">
    <citation type="journal article" date="2014" name="Science">
        <title>Ancient hybridizations among the ancestral genomes of bread wheat.</title>
        <authorList>
            <consortium name="International Wheat Genome Sequencing Consortium,"/>
            <person name="Marcussen T."/>
            <person name="Sandve S.R."/>
            <person name="Heier L."/>
            <person name="Spannagl M."/>
            <person name="Pfeifer M."/>
            <person name="Jakobsen K.S."/>
            <person name="Wulff B.B."/>
            <person name="Steuernagel B."/>
            <person name="Mayer K.F."/>
            <person name="Olsen O.A."/>
        </authorList>
    </citation>
    <scope>NUCLEOTIDE SEQUENCE [LARGE SCALE GENOMIC DNA]</scope>
    <source>
        <strain evidence="3">cv. AL8/78</strain>
    </source>
</reference>
<feature type="compositionally biased region" description="Acidic residues" evidence="1">
    <location>
        <begin position="74"/>
        <end position="86"/>
    </location>
</feature>
<keyword evidence="3" id="KW-1185">Reference proteome</keyword>